<proteinExistence type="predicted"/>
<accession>A0ABQ0LP01</accession>
<evidence type="ECO:0000313" key="1">
    <source>
        <dbReference type="EMBL" id="GAT52800.1"/>
    </source>
</evidence>
<reference evidence="1" key="1">
    <citation type="submission" date="2014-09" db="EMBL/GenBank/DDBJ databases">
        <title>Genome sequence of the luminous mushroom Mycena chlorophos for searching fungal bioluminescence genes.</title>
        <authorList>
            <person name="Tanaka Y."/>
            <person name="Kasuga D."/>
            <person name="Oba Y."/>
            <person name="Hase S."/>
            <person name="Sato K."/>
            <person name="Oba Y."/>
            <person name="Sakakibara Y."/>
        </authorList>
    </citation>
    <scope>NUCLEOTIDE SEQUENCE</scope>
</reference>
<dbReference type="PANTHER" id="PTHR14187:SF5">
    <property type="entry name" value="HEAT SHOCK 70 KDA PROTEIN 12A"/>
    <property type="match status" value="1"/>
</dbReference>
<dbReference type="SUPFAM" id="SSF53067">
    <property type="entry name" value="Actin-like ATPase domain"/>
    <property type="match status" value="2"/>
</dbReference>
<sequence>MPSRPAYTGDKRKLVLGIDVGTTFSGISYCLLEPGKVPQILPITRFPPQPLVGGDSKVPSVVWYDKDGIARAVGAEAGEESVRERAAEEGWQKASWFKLHMRPKTISLAGPSSDLPPLPVGKSTTNIFADFLGYLLKCARTYIGEHYPSGDALWITLEDTMEFVLTHPNGWGGAQQADLRLAAVVAGLVPDTPSGRNRIRFVTEGEASLNFCIMNGLGTDPLNEGKGVIIVDAGGGTVDISAYCKVFEPQPSFKEIAETACLMDGSVFVTKNARTHLEVFLRNSKYIDDIAEIADCFDHSTKLKFRNPNEFSYIKFGTLRDKDAAFNIANGQLKLPGTVVAGFFQPSLESIVKAVAQQQQVSSVAVSSVFLVGGFAASEWLFTELKRRLGELGLDVSRPDSHVNKAVSDGAVSFFLDHFVSSRISKDGYGIEISTVYDSNDPQNVARLSNTTFDAAGERVVPDQFDTILPRGTNVSETEEFRHSFYRTRSSAAQLASNCIELVRYDGAGSGRQWMDTDRGKFAVMCSINADMSQLASGLRPLYGKNGQYYRVDFDVIFSFGMTELKAQIAWTENGIEKRMVASTLSDAAGNAIYSVSTSVSGDRTSFLDTQTKKTVAKISKKMLFADTVTFALEFESKGKTRSRMEEVKLSKWIHAKKDGEDGEVELRLGGGEYTIRRHSQYRLALFRKDAPNGDPIAHWRPPIPAAFDKSTPITLAIVPEMVQHEVQIIVGFTVEERKLRFEEQRGNVGNAYETVPRGPVLVGTGGMTG</sequence>
<dbReference type="InterPro" id="IPR043129">
    <property type="entry name" value="ATPase_NBD"/>
</dbReference>
<evidence type="ECO:0008006" key="3">
    <source>
        <dbReference type="Google" id="ProtNLM"/>
    </source>
</evidence>
<dbReference type="PANTHER" id="PTHR14187">
    <property type="entry name" value="ALPHA KINASE/ELONGATION FACTOR 2 KINASE"/>
    <property type="match status" value="1"/>
</dbReference>
<organism evidence="1 2">
    <name type="scientific">Mycena chlorophos</name>
    <name type="common">Agaric fungus</name>
    <name type="synonym">Agaricus chlorophos</name>
    <dbReference type="NCBI Taxonomy" id="658473"/>
    <lineage>
        <taxon>Eukaryota</taxon>
        <taxon>Fungi</taxon>
        <taxon>Dikarya</taxon>
        <taxon>Basidiomycota</taxon>
        <taxon>Agaricomycotina</taxon>
        <taxon>Agaricomycetes</taxon>
        <taxon>Agaricomycetidae</taxon>
        <taxon>Agaricales</taxon>
        <taxon>Marasmiineae</taxon>
        <taxon>Mycenaceae</taxon>
        <taxon>Mycena</taxon>
    </lineage>
</organism>
<name>A0ABQ0LP01_MYCCL</name>
<keyword evidence="2" id="KW-1185">Reference proteome</keyword>
<gene>
    <name evidence="1" type="ORF">MCHLO_09818</name>
</gene>
<protein>
    <recommendedName>
        <fullName evidence="3">Actin-like ATPase domain-containing protein</fullName>
    </recommendedName>
</protein>
<dbReference type="Gene3D" id="3.30.420.40">
    <property type="match status" value="1"/>
</dbReference>
<dbReference type="Proteomes" id="UP000815677">
    <property type="component" value="Unassembled WGS sequence"/>
</dbReference>
<evidence type="ECO:0000313" key="2">
    <source>
        <dbReference type="Proteomes" id="UP000815677"/>
    </source>
</evidence>
<dbReference type="EMBL" id="DF847937">
    <property type="protein sequence ID" value="GAT52800.1"/>
    <property type="molecule type" value="Genomic_DNA"/>
</dbReference>
<dbReference type="CDD" id="cd10170">
    <property type="entry name" value="ASKHA_NBD_HSP70"/>
    <property type="match status" value="1"/>
</dbReference>